<feature type="binding site" evidence="9">
    <location>
        <position position="86"/>
    </location>
    <ligand>
        <name>substrate</name>
    </ligand>
</feature>
<dbReference type="GO" id="GO:0005524">
    <property type="term" value="F:ATP binding"/>
    <property type="evidence" value="ECO:0007669"/>
    <property type="project" value="UniProtKB-UniRule"/>
</dbReference>
<gene>
    <name evidence="9" type="primary">argB</name>
    <name evidence="11" type="ORF">A2519_08490</name>
</gene>
<comment type="pathway">
    <text evidence="1 9">Amino-acid biosynthesis; L-arginine biosynthesis; N(2)-acetyl-L-ornithine from L-glutamate: step 2/4.</text>
</comment>
<comment type="similarity">
    <text evidence="9">Belongs to the acetylglutamate kinase family. ArgB subfamily.</text>
</comment>
<dbReference type="NCBIfam" id="TIGR00761">
    <property type="entry name" value="argB"/>
    <property type="match status" value="1"/>
</dbReference>
<evidence type="ECO:0000259" key="10">
    <source>
        <dbReference type="Pfam" id="PF00696"/>
    </source>
</evidence>
<proteinExistence type="inferred from homology"/>
<dbReference type="InterPro" id="IPR004662">
    <property type="entry name" value="AcgluKinase_fam"/>
</dbReference>
<evidence type="ECO:0000256" key="8">
    <source>
        <dbReference type="ARBA" id="ARBA00048141"/>
    </source>
</evidence>
<dbReference type="InterPro" id="IPR001048">
    <property type="entry name" value="Asp/Glu/Uridylate_kinase"/>
</dbReference>
<dbReference type="PIRSF" id="PIRSF000728">
    <property type="entry name" value="NAGK"/>
    <property type="match status" value="1"/>
</dbReference>
<evidence type="ECO:0000256" key="3">
    <source>
        <dbReference type="ARBA" id="ARBA00022605"/>
    </source>
</evidence>
<dbReference type="AlphaFoldDB" id="A0A1F7FIA2"/>
<dbReference type="HAMAP" id="MF_00082">
    <property type="entry name" value="ArgB"/>
    <property type="match status" value="1"/>
</dbReference>
<evidence type="ECO:0000256" key="1">
    <source>
        <dbReference type="ARBA" id="ARBA00004828"/>
    </source>
</evidence>
<evidence type="ECO:0000256" key="4">
    <source>
        <dbReference type="ARBA" id="ARBA00022679"/>
    </source>
</evidence>
<keyword evidence="9" id="KW-0963">Cytoplasm</keyword>
<dbReference type="EMBL" id="MFYX01000033">
    <property type="protein sequence ID" value="OGK06301.1"/>
    <property type="molecule type" value="Genomic_DNA"/>
</dbReference>
<dbReference type="FunFam" id="3.40.1160.10:FF:000004">
    <property type="entry name" value="Acetylglutamate kinase"/>
    <property type="match status" value="1"/>
</dbReference>
<comment type="function">
    <text evidence="9">Catalyzes the ATP-dependent phosphorylation of N-acetyl-L-glutamate.</text>
</comment>
<comment type="subcellular location">
    <subcellularLocation>
        <location evidence="9">Cytoplasm</location>
    </subcellularLocation>
</comment>
<dbReference type="CDD" id="cd04250">
    <property type="entry name" value="AAK_NAGK-C"/>
    <property type="match status" value="1"/>
</dbReference>
<dbReference type="Gene3D" id="3.40.1160.10">
    <property type="entry name" value="Acetylglutamate kinase-like"/>
    <property type="match status" value="1"/>
</dbReference>
<evidence type="ECO:0000256" key="9">
    <source>
        <dbReference type="HAMAP-Rule" id="MF_00082"/>
    </source>
</evidence>
<dbReference type="InterPro" id="IPR036393">
    <property type="entry name" value="AceGlu_kinase-like_sf"/>
</dbReference>
<keyword evidence="2 9" id="KW-0055">Arginine biosynthesis</keyword>
<feature type="site" description="Transition state stabilizer" evidence="9">
    <location>
        <position position="244"/>
    </location>
</feature>
<comment type="catalytic activity">
    <reaction evidence="8 9">
        <text>N-acetyl-L-glutamate + ATP = N-acetyl-L-glutamyl 5-phosphate + ADP</text>
        <dbReference type="Rhea" id="RHEA:14629"/>
        <dbReference type="ChEBI" id="CHEBI:30616"/>
        <dbReference type="ChEBI" id="CHEBI:44337"/>
        <dbReference type="ChEBI" id="CHEBI:57936"/>
        <dbReference type="ChEBI" id="CHEBI:456216"/>
        <dbReference type="EC" id="2.7.2.8"/>
    </reaction>
</comment>
<protein>
    <recommendedName>
        <fullName evidence="9">Acetylglutamate kinase</fullName>
        <ecNumber evidence="9">2.7.2.8</ecNumber>
    </recommendedName>
    <alternativeName>
        <fullName evidence="9">N-acetyl-L-glutamate 5-phosphotransferase</fullName>
    </alternativeName>
    <alternativeName>
        <fullName evidence="9">NAG kinase</fullName>
        <shortName evidence="9">NAGK</shortName>
    </alternativeName>
</protein>
<dbReference type="PANTHER" id="PTHR23342:SF0">
    <property type="entry name" value="N-ACETYLGLUTAMATE SYNTHASE, MITOCHONDRIAL"/>
    <property type="match status" value="1"/>
</dbReference>
<feature type="binding site" evidence="9">
    <location>
        <position position="185"/>
    </location>
    <ligand>
        <name>substrate</name>
    </ligand>
</feature>
<keyword evidence="5 9" id="KW-0547">Nucleotide-binding</keyword>
<evidence type="ECO:0000313" key="11">
    <source>
        <dbReference type="EMBL" id="OGK06301.1"/>
    </source>
</evidence>
<dbReference type="InterPro" id="IPR037528">
    <property type="entry name" value="ArgB"/>
</dbReference>
<evidence type="ECO:0000256" key="6">
    <source>
        <dbReference type="ARBA" id="ARBA00022777"/>
    </source>
</evidence>
<reference evidence="11 12" key="1">
    <citation type="journal article" date="2016" name="Nat. Commun.">
        <title>Thousands of microbial genomes shed light on interconnected biogeochemical processes in an aquifer system.</title>
        <authorList>
            <person name="Anantharaman K."/>
            <person name="Brown C.T."/>
            <person name="Hug L.A."/>
            <person name="Sharon I."/>
            <person name="Castelle C.J."/>
            <person name="Probst A.J."/>
            <person name="Thomas B.C."/>
            <person name="Singh A."/>
            <person name="Wilkins M.J."/>
            <person name="Karaoz U."/>
            <person name="Brodie E.L."/>
            <person name="Williams K.H."/>
            <person name="Hubbard S.S."/>
            <person name="Banfield J.F."/>
        </authorList>
    </citation>
    <scope>NUCLEOTIDE SEQUENCE [LARGE SCALE GENOMIC DNA]</scope>
</reference>
<comment type="caution">
    <text evidence="11">The sequence shown here is derived from an EMBL/GenBank/DDBJ whole genome shotgun (WGS) entry which is preliminary data.</text>
</comment>
<dbReference type="GO" id="GO:0042450">
    <property type="term" value="P:L-arginine biosynthetic process via ornithine"/>
    <property type="evidence" value="ECO:0007669"/>
    <property type="project" value="UniProtKB-UniRule"/>
</dbReference>
<dbReference type="GO" id="GO:0005737">
    <property type="term" value="C:cytoplasm"/>
    <property type="evidence" value="ECO:0007669"/>
    <property type="project" value="UniProtKB-SubCell"/>
</dbReference>
<keyword evidence="7 9" id="KW-0067">ATP-binding</keyword>
<dbReference type="GO" id="GO:0003991">
    <property type="term" value="F:acetylglutamate kinase activity"/>
    <property type="evidence" value="ECO:0007669"/>
    <property type="project" value="UniProtKB-UniRule"/>
</dbReference>
<name>A0A1F7FIA2_UNCRA</name>
<evidence type="ECO:0000256" key="5">
    <source>
        <dbReference type="ARBA" id="ARBA00022741"/>
    </source>
</evidence>
<dbReference type="EC" id="2.7.2.8" evidence="9"/>
<dbReference type="SUPFAM" id="SSF53633">
    <property type="entry name" value="Carbamate kinase-like"/>
    <property type="match status" value="1"/>
</dbReference>
<accession>A0A1F7FIA2</accession>
<keyword evidence="6 9" id="KW-0418">Kinase</keyword>
<feature type="binding site" evidence="9">
    <location>
        <begin position="64"/>
        <end position="65"/>
    </location>
    <ligand>
        <name>substrate</name>
    </ligand>
</feature>
<evidence type="ECO:0000256" key="2">
    <source>
        <dbReference type="ARBA" id="ARBA00022571"/>
    </source>
</evidence>
<dbReference type="InterPro" id="IPR041727">
    <property type="entry name" value="NAGK-C"/>
</dbReference>
<dbReference type="Proteomes" id="UP000179243">
    <property type="component" value="Unassembled WGS sequence"/>
</dbReference>
<dbReference type="Pfam" id="PF00696">
    <property type="entry name" value="AA_kinase"/>
    <property type="match status" value="1"/>
</dbReference>
<evidence type="ECO:0000313" key="12">
    <source>
        <dbReference type="Proteomes" id="UP000179243"/>
    </source>
</evidence>
<keyword evidence="4 9" id="KW-0808">Transferase</keyword>
<sequence length="286" mass="30929">MKHLIKKASILIEALPYFQKYRNKTFVIKFGGSTMEDDTTIAAILRDAVFLEQAGIRVIIVHGGGKAISAALKKKGIEPVFVNGLRVTDKATIKIVEKVLVGEINKGLVAKINALGGRAVGFSAADNGVLQCVKEYEKVNNKKVDIGYVGKITQIHTHPIYRLLNVEKIPVMAPLALGPDGFVYNINADIAACEIAGRLKAEKLIFVTDVDGINDGKNLIPTLTVNDVRGLIRRKVITGGMIPKSLSMVKAINKGVKKTHIINGTIPHSLLLEIFTDSGIGTELTK</sequence>
<evidence type="ECO:0000256" key="7">
    <source>
        <dbReference type="ARBA" id="ARBA00022840"/>
    </source>
</evidence>
<feature type="domain" description="Aspartate/glutamate/uridylate kinase" evidence="10">
    <location>
        <begin position="24"/>
        <end position="263"/>
    </location>
</feature>
<feature type="site" description="Transition state stabilizer" evidence="9">
    <location>
        <position position="29"/>
    </location>
</feature>
<keyword evidence="3 9" id="KW-0028">Amino-acid biosynthesis</keyword>
<dbReference type="PANTHER" id="PTHR23342">
    <property type="entry name" value="N-ACETYLGLUTAMATE SYNTHASE"/>
    <property type="match status" value="1"/>
</dbReference>
<dbReference type="UniPathway" id="UPA00068">
    <property type="reaction ID" value="UER00107"/>
</dbReference>
<organism evidence="11 12">
    <name type="scientific">Candidatus Raymondbacteria bacterium RIFOXYD12_FULL_49_13</name>
    <dbReference type="NCBI Taxonomy" id="1817890"/>
    <lineage>
        <taxon>Bacteria</taxon>
        <taxon>Raymondiibacteriota</taxon>
    </lineage>
</organism>